<evidence type="ECO:0000313" key="2">
    <source>
        <dbReference type="Proteomes" id="UP000650582"/>
    </source>
</evidence>
<proteinExistence type="predicted"/>
<reference evidence="1" key="1">
    <citation type="submission" date="2020-09" db="EMBL/GenBank/DDBJ databases">
        <title>Comparative genome analyses of four rice-infecting Rhizoctonia solani isolates reveal extensive enrichment of homogalacturonan modification genes.</title>
        <authorList>
            <person name="Lee D.-Y."/>
            <person name="Jeon J."/>
            <person name="Kim K.-T."/>
            <person name="Cheong K."/>
            <person name="Song H."/>
            <person name="Choi G."/>
            <person name="Ko J."/>
            <person name="Opiyo S.O."/>
            <person name="Zuo S."/>
            <person name="Madhav S."/>
            <person name="Lee Y.-H."/>
            <person name="Wang G.-L."/>
        </authorList>
    </citation>
    <scope>NUCLEOTIDE SEQUENCE</scope>
    <source>
        <strain evidence="1">AG1-IA YN-7</strain>
    </source>
</reference>
<gene>
    <name evidence="1" type="ORF">RHS04_00072</name>
</gene>
<accession>A0A8H7HFX4</accession>
<name>A0A8H7HFX4_9AGAM</name>
<protein>
    <submittedName>
        <fullName evidence="1">Uncharacterized protein</fullName>
    </submittedName>
</protein>
<organism evidence="1 2">
    <name type="scientific">Rhizoctonia solani</name>
    <dbReference type="NCBI Taxonomy" id="456999"/>
    <lineage>
        <taxon>Eukaryota</taxon>
        <taxon>Fungi</taxon>
        <taxon>Dikarya</taxon>
        <taxon>Basidiomycota</taxon>
        <taxon>Agaricomycotina</taxon>
        <taxon>Agaricomycetes</taxon>
        <taxon>Cantharellales</taxon>
        <taxon>Ceratobasidiaceae</taxon>
        <taxon>Rhizoctonia</taxon>
    </lineage>
</organism>
<dbReference type="Proteomes" id="UP000650582">
    <property type="component" value="Unassembled WGS sequence"/>
</dbReference>
<dbReference type="EMBL" id="JACYCC010000010">
    <property type="protein sequence ID" value="KAF8686417.1"/>
    <property type="molecule type" value="Genomic_DNA"/>
</dbReference>
<dbReference type="AlphaFoldDB" id="A0A8H7HFX4"/>
<sequence>MILDRADIHNPNRLDTRFWEARDTGVFIDAISRHGCNSSARQSMPVTVRLEGDHGGCENNAAMVRWITLAHMRGPVKNSIEDPTKPSQELTYV</sequence>
<comment type="caution">
    <text evidence="1">The sequence shown here is derived from an EMBL/GenBank/DDBJ whole genome shotgun (WGS) entry which is preliminary data.</text>
</comment>
<evidence type="ECO:0000313" key="1">
    <source>
        <dbReference type="EMBL" id="KAF8686417.1"/>
    </source>
</evidence>